<dbReference type="InterPro" id="IPR016181">
    <property type="entry name" value="Acyl_CoA_acyltransferase"/>
</dbReference>
<feature type="domain" description="N-acetyltransferase" evidence="1">
    <location>
        <begin position="31"/>
        <end position="175"/>
    </location>
</feature>
<gene>
    <name evidence="2" type="ORF">C1I95_26860</name>
</gene>
<name>A0A2W2DNL6_9ACTN</name>
<organism evidence="2 3">
    <name type="scientific">Micromonospora craterilacus</name>
    <dbReference type="NCBI Taxonomy" id="1655439"/>
    <lineage>
        <taxon>Bacteria</taxon>
        <taxon>Bacillati</taxon>
        <taxon>Actinomycetota</taxon>
        <taxon>Actinomycetes</taxon>
        <taxon>Micromonosporales</taxon>
        <taxon>Micromonosporaceae</taxon>
        <taxon>Micromonospora</taxon>
    </lineage>
</organism>
<dbReference type="Gene3D" id="3.40.630.30">
    <property type="match status" value="1"/>
</dbReference>
<dbReference type="OrthoDB" id="9797989at2"/>
<dbReference type="AlphaFoldDB" id="A0A2W2DNL6"/>
<reference evidence="2 3" key="1">
    <citation type="submission" date="2018-01" db="EMBL/GenBank/DDBJ databases">
        <title>Draft genome sequence of Jishengella sp. NA12.</title>
        <authorList>
            <person name="Sahin N."/>
            <person name="Ay H."/>
            <person name="Saygin H."/>
        </authorList>
    </citation>
    <scope>NUCLEOTIDE SEQUENCE [LARGE SCALE GENOMIC DNA]</scope>
    <source>
        <strain evidence="2 3">NA12</strain>
    </source>
</reference>
<evidence type="ECO:0000259" key="1">
    <source>
        <dbReference type="PROSITE" id="PS51186"/>
    </source>
</evidence>
<evidence type="ECO:0000313" key="2">
    <source>
        <dbReference type="EMBL" id="PZG11981.1"/>
    </source>
</evidence>
<keyword evidence="3" id="KW-1185">Reference proteome</keyword>
<accession>A0A2W2DNL6</accession>
<protein>
    <submittedName>
        <fullName evidence="2">GNAT family N-acetyltransferase</fullName>
    </submittedName>
</protein>
<dbReference type="Proteomes" id="UP000248924">
    <property type="component" value="Unassembled WGS sequence"/>
</dbReference>
<dbReference type="Pfam" id="PF13302">
    <property type="entry name" value="Acetyltransf_3"/>
    <property type="match status" value="1"/>
</dbReference>
<dbReference type="PANTHER" id="PTHR39173:SF1">
    <property type="entry name" value="ACETYLTRANSFERASE"/>
    <property type="match status" value="1"/>
</dbReference>
<dbReference type="PANTHER" id="PTHR39173">
    <property type="entry name" value="ACETYLTRANSFERASE"/>
    <property type="match status" value="1"/>
</dbReference>
<comment type="caution">
    <text evidence="2">The sequence shown here is derived from an EMBL/GenBank/DDBJ whole genome shotgun (WGS) entry which is preliminary data.</text>
</comment>
<dbReference type="InterPro" id="IPR000182">
    <property type="entry name" value="GNAT_dom"/>
</dbReference>
<dbReference type="EMBL" id="POTY01000224">
    <property type="protein sequence ID" value="PZG11981.1"/>
    <property type="molecule type" value="Genomic_DNA"/>
</dbReference>
<dbReference type="RefSeq" id="WP_111217886.1">
    <property type="nucleotide sequence ID" value="NZ_POTY01000224.1"/>
</dbReference>
<proteinExistence type="predicted"/>
<dbReference type="PROSITE" id="PS51186">
    <property type="entry name" value="GNAT"/>
    <property type="match status" value="1"/>
</dbReference>
<evidence type="ECO:0000313" key="3">
    <source>
        <dbReference type="Proteomes" id="UP000248924"/>
    </source>
</evidence>
<keyword evidence="2" id="KW-0808">Transferase</keyword>
<dbReference type="SUPFAM" id="SSF55729">
    <property type="entry name" value="Acyl-CoA N-acyltransferases (Nat)"/>
    <property type="match status" value="1"/>
</dbReference>
<dbReference type="GO" id="GO:0016747">
    <property type="term" value="F:acyltransferase activity, transferring groups other than amino-acyl groups"/>
    <property type="evidence" value="ECO:0007669"/>
    <property type="project" value="InterPro"/>
</dbReference>
<sequence length="177" mass="19797">MPDLIAPTTRLRSSWLAARDDWGHGVHQDGSGLRDADEVDTVAGFAEWVTRLRRQSDESIPVADGWVHATYWWIVEQDTYLGAISLRHRLNDFLLRAGGHIGYGLRPSARGRGLARWALGVALGHAQARGIDRCLVTCADHNTASARTIERNGGVLEDVRDTELGRTRRYWIDLRTS</sequence>